<comment type="caution">
    <text evidence="1">The sequence shown here is derived from an EMBL/GenBank/DDBJ whole genome shotgun (WGS) entry which is preliminary data.</text>
</comment>
<accession>D1PIP3</accession>
<reference evidence="1" key="1">
    <citation type="submission" date="2009-12" db="EMBL/GenBank/DDBJ databases">
        <authorList>
            <person name="Weinstock G."/>
            <person name="Sodergren E."/>
            <person name="Clifton S."/>
            <person name="Fulton L."/>
            <person name="Fulton B."/>
            <person name="Courtney L."/>
            <person name="Fronick C."/>
            <person name="Harrison M."/>
            <person name="Strong C."/>
            <person name="Farmer C."/>
            <person name="Delahaunty K."/>
            <person name="Markovic C."/>
            <person name="Hall O."/>
            <person name="Minx P."/>
            <person name="Tomlinson C."/>
            <person name="Mitreva M."/>
            <person name="Nelson J."/>
            <person name="Hou S."/>
            <person name="Wollam A."/>
            <person name="Pepin K.H."/>
            <person name="Johnson M."/>
            <person name="Bhonagiri V."/>
            <person name="Nash W.E."/>
            <person name="Warren W."/>
            <person name="Chinwalla A."/>
            <person name="Mardis E.R."/>
            <person name="Wilson R.K."/>
        </authorList>
    </citation>
    <scope>NUCLEOTIDE SEQUENCE [LARGE SCALE GENOMIC DNA]</scope>
    <source>
        <strain evidence="1">DSM 15176</strain>
    </source>
</reference>
<dbReference type="STRING" id="411471.SUBVAR_04208"/>
<name>D1PIP3_9FIRM</name>
<evidence type="ECO:0000313" key="1">
    <source>
        <dbReference type="EMBL" id="EFB77402.1"/>
    </source>
</evidence>
<organism evidence="1 2">
    <name type="scientific">Subdoligranulum variabile DSM 15176</name>
    <dbReference type="NCBI Taxonomy" id="411471"/>
    <lineage>
        <taxon>Bacteria</taxon>
        <taxon>Bacillati</taxon>
        <taxon>Bacillota</taxon>
        <taxon>Clostridia</taxon>
        <taxon>Eubacteriales</taxon>
        <taxon>Oscillospiraceae</taxon>
        <taxon>Subdoligranulum</taxon>
    </lineage>
</organism>
<dbReference type="Proteomes" id="UP000003438">
    <property type="component" value="Unassembled WGS sequence"/>
</dbReference>
<dbReference type="AlphaFoldDB" id="D1PIP3"/>
<dbReference type="EMBL" id="ACBY02000011">
    <property type="protein sequence ID" value="EFB77402.1"/>
    <property type="molecule type" value="Genomic_DNA"/>
</dbReference>
<keyword evidence="2" id="KW-1185">Reference proteome</keyword>
<proteinExistence type="predicted"/>
<protein>
    <submittedName>
        <fullName evidence="1">Uncharacterized protein</fullName>
    </submittedName>
</protein>
<gene>
    <name evidence="1" type="ORF">SUBVAR_04208</name>
</gene>
<dbReference type="HOGENOM" id="CLU_2511435_0_0_9"/>
<sequence length="85" mass="9731">MLTVRLTTTPFSTRNYTMILPRMQVLFCASGGQIPGVDFFTRSYTGRYRKIPCDTVKNACQLQSAVLQFLSNEFSGKYNEKTEMM</sequence>
<evidence type="ECO:0000313" key="2">
    <source>
        <dbReference type="Proteomes" id="UP000003438"/>
    </source>
</evidence>